<dbReference type="InterPro" id="IPR017969">
    <property type="entry name" value="Heavy-metal-associated_CS"/>
</dbReference>
<dbReference type="InterPro" id="IPR006121">
    <property type="entry name" value="HMA_dom"/>
</dbReference>
<evidence type="ECO:0000256" key="1">
    <source>
        <dbReference type="ARBA" id="ARBA00022723"/>
    </source>
</evidence>
<dbReference type="EMBL" id="SOFD01000038">
    <property type="protein sequence ID" value="TFB73894.1"/>
    <property type="molecule type" value="Genomic_DNA"/>
</dbReference>
<dbReference type="Proteomes" id="UP000199639">
    <property type="component" value="Unassembled WGS sequence"/>
</dbReference>
<accession>A0A4R8V0G2</accession>
<evidence type="ECO:0000313" key="5">
    <source>
        <dbReference type="Proteomes" id="UP000199639"/>
    </source>
</evidence>
<dbReference type="InterPro" id="IPR036163">
    <property type="entry name" value="HMA_dom_sf"/>
</dbReference>
<dbReference type="PROSITE" id="PS50846">
    <property type="entry name" value="HMA_2"/>
    <property type="match status" value="1"/>
</dbReference>
<dbReference type="PROSITE" id="PS01047">
    <property type="entry name" value="HMA_1"/>
    <property type="match status" value="1"/>
</dbReference>
<dbReference type="CDD" id="cd00371">
    <property type="entry name" value="HMA"/>
    <property type="match status" value="1"/>
</dbReference>
<proteinExistence type="predicted"/>
<name>A0A4R8V0G2_9MICO</name>
<keyword evidence="1" id="KW-0479">Metal-binding</keyword>
<reference evidence="4 6" key="2">
    <citation type="submission" date="2019-03" db="EMBL/GenBank/DDBJ databases">
        <title>Genomics of glacier-inhabiting Cryobacterium strains.</title>
        <authorList>
            <person name="Liu Q."/>
            <person name="Xin Y.-H."/>
        </authorList>
    </citation>
    <scope>NUCLEOTIDE SEQUENCE [LARGE SCALE GENOMIC DNA]</scope>
    <source>
        <strain evidence="4 6">Hh8</strain>
    </source>
</reference>
<dbReference type="SUPFAM" id="SSF55008">
    <property type="entry name" value="HMA, heavy metal-associated domain"/>
    <property type="match status" value="1"/>
</dbReference>
<keyword evidence="6" id="KW-1185">Reference proteome</keyword>
<sequence length="73" mass="7250">MSTTTAYSVDGMTCGHCVASVTEEITALAGAENVTVDLVKGGTSQVTVTSAATLDRALVAAAVEEAGYQLVAA</sequence>
<dbReference type="STRING" id="1424659.SAMN05216368_105176"/>
<organism evidence="3 5">
    <name type="scientific">Cryobacterium flavum</name>
    <dbReference type="NCBI Taxonomy" id="1424659"/>
    <lineage>
        <taxon>Bacteria</taxon>
        <taxon>Bacillati</taxon>
        <taxon>Actinomycetota</taxon>
        <taxon>Actinomycetes</taxon>
        <taxon>Micrococcales</taxon>
        <taxon>Microbacteriaceae</taxon>
        <taxon>Cryobacterium</taxon>
    </lineage>
</organism>
<evidence type="ECO:0000313" key="6">
    <source>
        <dbReference type="Proteomes" id="UP000298252"/>
    </source>
</evidence>
<dbReference type="GO" id="GO:0046872">
    <property type="term" value="F:metal ion binding"/>
    <property type="evidence" value="ECO:0007669"/>
    <property type="project" value="UniProtKB-KW"/>
</dbReference>
<dbReference type="RefSeq" id="WP_092340371.1">
    <property type="nucleotide sequence ID" value="NZ_FNIB01000005.1"/>
</dbReference>
<protein>
    <submittedName>
        <fullName evidence="3 4">Copper chaperone</fullName>
    </submittedName>
</protein>
<dbReference type="Gene3D" id="3.30.70.100">
    <property type="match status" value="1"/>
</dbReference>
<dbReference type="Pfam" id="PF00403">
    <property type="entry name" value="HMA"/>
    <property type="match status" value="1"/>
</dbReference>
<dbReference type="AlphaFoldDB" id="A0A4R8V0G2"/>
<reference evidence="3 5" key="1">
    <citation type="submission" date="2016-10" db="EMBL/GenBank/DDBJ databases">
        <authorList>
            <person name="Varghese N."/>
            <person name="Submissions S."/>
        </authorList>
    </citation>
    <scope>NUCLEOTIDE SEQUENCE [LARGE SCALE GENOMIC DNA]</scope>
    <source>
        <strain evidence="3 5">CGMCC 1.11215</strain>
    </source>
</reference>
<dbReference type="Proteomes" id="UP000298252">
    <property type="component" value="Unassembled WGS sequence"/>
</dbReference>
<gene>
    <name evidence="4" type="ORF">E3O21_16755</name>
    <name evidence="3" type="ORF">SAMN05216368_105176</name>
</gene>
<dbReference type="EMBL" id="FNIB01000005">
    <property type="protein sequence ID" value="SDN41098.1"/>
    <property type="molecule type" value="Genomic_DNA"/>
</dbReference>
<evidence type="ECO:0000313" key="4">
    <source>
        <dbReference type="EMBL" id="TFB73894.1"/>
    </source>
</evidence>
<evidence type="ECO:0000259" key="2">
    <source>
        <dbReference type="PROSITE" id="PS50846"/>
    </source>
</evidence>
<feature type="domain" description="HMA" evidence="2">
    <location>
        <begin position="3"/>
        <end position="71"/>
    </location>
</feature>
<evidence type="ECO:0000313" key="3">
    <source>
        <dbReference type="EMBL" id="SDN41098.1"/>
    </source>
</evidence>